<dbReference type="eggNOG" id="ENOG502Z7TR">
    <property type="taxonomic scope" value="Bacteria"/>
</dbReference>
<evidence type="ECO:0000256" key="1">
    <source>
        <dbReference type="SAM" id="MobiDB-lite"/>
    </source>
</evidence>
<protein>
    <submittedName>
        <fullName evidence="2">Uncharacterized protein</fullName>
    </submittedName>
</protein>
<accession>C6WC49</accession>
<dbReference type="HOGENOM" id="CLU_037838_2_0_11"/>
<dbReference type="EMBL" id="CP001630">
    <property type="protein sequence ID" value="ACU39437.1"/>
    <property type="molecule type" value="Genomic_DNA"/>
</dbReference>
<dbReference type="InterPro" id="IPR021145">
    <property type="entry name" value="Portal_protein_SPP1_Gp6-like"/>
</dbReference>
<evidence type="ECO:0000313" key="2">
    <source>
        <dbReference type="EMBL" id="ACU39437.1"/>
    </source>
</evidence>
<organism evidence="2 3">
    <name type="scientific">Actinosynnema mirum (strain ATCC 29888 / DSM 43827 / JCM 3225 / NBRC 14064 / NCIMB 13271 / NRRL B-12336 / IMRU 3971 / 101)</name>
    <dbReference type="NCBI Taxonomy" id="446462"/>
    <lineage>
        <taxon>Bacteria</taxon>
        <taxon>Bacillati</taxon>
        <taxon>Actinomycetota</taxon>
        <taxon>Actinomycetes</taxon>
        <taxon>Pseudonocardiales</taxon>
        <taxon>Pseudonocardiaceae</taxon>
        <taxon>Actinosynnema</taxon>
    </lineage>
</organism>
<name>C6WC49_ACTMD</name>
<feature type="compositionally biased region" description="Basic and acidic residues" evidence="1">
    <location>
        <begin position="433"/>
        <end position="444"/>
    </location>
</feature>
<dbReference type="OrthoDB" id="1780383at2"/>
<proteinExistence type="predicted"/>
<dbReference type="STRING" id="446462.Amir_5621"/>
<dbReference type="RefSeq" id="WP_015804322.1">
    <property type="nucleotide sequence ID" value="NC_013093.1"/>
</dbReference>
<reference evidence="2 3" key="1">
    <citation type="journal article" date="2009" name="Stand. Genomic Sci.">
        <title>Complete genome sequence of Actinosynnema mirum type strain (101).</title>
        <authorList>
            <person name="Land M."/>
            <person name="Lapidus A."/>
            <person name="Mayilraj S."/>
            <person name="Chen F."/>
            <person name="Copeland A."/>
            <person name="Del Rio T.G."/>
            <person name="Nolan M."/>
            <person name="Lucas S."/>
            <person name="Tice H."/>
            <person name="Cheng J.F."/>
            <person name="Chertkov O."/>
            <person name="Bruce D."/>
            <person name="Goodwin L."/>
            <person name="Pitluck S."/>
            <person name="Rohde M."/>
            <person name="Goker M."/>
            <person name="Pati A."/>
            <person name="Ivanova N."/>
            <person name="Mavromatis K."/>
            <person name="Chen A."/>
            <person name="Palaniappan K."/>
            <person name="Hauser L."/>
            <person name="Chang Y.J."/>
            <person name="Jeffries C.C."/>
            <person name="Brettin T."/>
            <person name="Detter J.C."/>
            <person name="Han C."/>
            <person name="Chain P."/>
            <person name="Tindall B.J."/>
            <person name="Bristow J."/>
            <person name="Eisen J.A."/>
            <person name="Markowitz V."/>
            <person name="Hugenholtz P."/>
            <person name="Kyrpides N.C."/>
            <person name="Klenk H.P."/>
        </authorList>
    </citation>
    <scope>NUCLEOTIDE SEQUENCE [LARGE SCALE GENOMIC DNA]</scope>
    <source>
        <strain evidence="3">ATCC 29888 / DSM 43827 / JCM 3225 / NBRC 14064 / NCIMB 13271 / NRRL B-12336 / IMRU 3971 / 101</strain>
    </source>
</reference>
<gene>
    <name evidence="2" type="ordered locus">Amir_5621</name>
</gene>
<dbReference type="AlphaFoldDB" id="C6WC49"/>
<keyword evidence="3" id="KW-1185">Reference proteome</keyword>
<dbReference type="Proteomes" id="UP000002213">
    <property type="component" value="Chromosome"/>
</dbReference>
<feature type="compositionally biased region" description="Pro residues" evidence="1">
    <location>
        <begin position="449"/>
        <end position="461"/>
    </location>
</feature>
<dbReference type="Pfam" id="PF05133">
    <property type="entry name" value="SPP1_portal"/>
    <property type="match status" value="1"/>
</dbReference>
<evidence type="ECO:0000313" key="3">
    <source>
        <dbReference type="Proteomes" id="UP000002213"/>
    </source>
</evidence>
<dbReference type="KEGG" id="ami:Amir_5621"/>
<feature type="region of interest" description="Disordered" evidence="1">
    <location>
        <begin position="433"/>
        <end position="474"/>
    </location>
</feature>
<sequence length="474" mass="53232">MDLADEDWLKRLIAAHDDELPELQTLNSHYEGTQPLNYLHPELLNELDGRLQQVVINWPQLVVDCLDERLDLVGFRLSGSAEADAGLEEIWQHNDLDSLSQQAHVDALVMRRAYSVIGSSSEEGNDLPLVTMESPLEVYAERDPRTREIAAAVKRWEEELPTGKVQHATLYLPDKTKWYVRKNGKWELDSDYDADEHELGVVPVVPLVNRPRLQSPNGKSELAAIIPVSDAANKVATDMMVSAEFHAMPRRWALGFGPEDFTDENGRRVSMWSKIAGRIWATRKTKQDGAEVGQFPEASLENFHKTIHLLASIVGSLGALTPQTMGQQNAANPATADAIRAAETRLIKRAERRMLSFGDSHERTMRIADRIRTGVWRPELKRLEARWRDAATPTIAQAADATVKLHESGILPLPFARERLNYLPEEIRLMEQADEKAARTEQDRVFGPLKPPPPPPQPPREQPTDPQVAAEQAA</sequence>